<keyword evidence="2" id="KW-0614">Plasmid</keyword>
<dbReference type="Proteomes" id="UP000831768">
    <property type="component" value="Plasmid unnamed3"/>
</dbReference>
<dbReference type="GeneID" id="71929946"/>
<dbReference type="InterPro" id="IPR010297">
    <property type="entry name" value="DUF900_hydrolase"/>
</dbReference>
<dbReference type="EMBL" id="CP096022">
    <property type="protein sequence ID" value="UPM45209.1"/>
    <property type="molecule type" value="Genomic_DNA"/>
</dbReference>
<gene>
    <name evidence="2" type="ORF">MW046_17825</name>
</gene>
<evidence type="ECO:0000313" key="3">
    <source>
        <dbReference type="Proteomes" id="UP000831768"/>
    </source>
</evidence>
<feature type="region of interest" description="Disordered" evidence="1">
    <location>
        <begin position="1"/>
        <end position="38"/>
    </location>
</feature>
<name>A0A8U0A8M8_9EURY</name>
<dbReference type="PROSITE" id="PS51318">
    <property type="entry name" value="TAT"/>
    <property type="match status" value="1"/>
</dbReference>
<keyword evidence="3" id="KW-1185">Reference proteome</keyword>
<dbReference type="Gene3D" id="3.40.50.1820">
    <property type="entry name" value="alpha/beta hydrolase"/>
    <property type="match status" value="1"/>
</dbReference>
<proteinExistence type="predicted"/>
<dbReference type="SUPFAM" id="SSF53474">
    <property type="entry name" value="alpha/beta-Hydrolases"/>
    <property type="match status" value="1"/>
</dbReference>
<accession>A0A8U0A8M8</accession>
<feature type="compositionally biased region" description="Polar residues" evidence="1">
    <location>
        <begin position="9"/>
        <end position="37"/>
    </location>
</feature>
<geneLocation type="plasmid" evidence="2 3">
    <name>unnamed3</name>
</geneLocation>
<dbReference type="RefSeq" id="WP_247995863.1">
    <property type="nucleotide sequence ID" value="NZ_CP096022.1"/>
</dbReference>
<reference evidence="2" key="1">
    <citation type="submission" date="2022-04" db="EMBL/GenBank/DDBJ databases">
        <title>Halocatena sp. nov., isolated from a salt lake.</title>
        <authorList>
            <person name="Cui H.-L."/>
        </authorList>
    </citation>
    <scope>NUCLEOTIDE SEQUENCE</scope>
    <source>
        <strain evidence="2">AD-1</strain>
        <plasmid evidence="2">unnamed3</plasmid>
    </source>
</reference>
<sequence>MMQDDSADVTGSTASPDEPTNSDSTKRSSPLTSQPLSRRTLLKGTASAAISVTGLAAVSGTAAAGSFGYECHHEPAQAPSWFGYLDPWSQSEHNLPNASNGLTIYIHGFQTGRQGAIDDGHEVWRHLRDLGYEGSSFSFIWPSGSSVTDWGTALENCDMVGTWLADYLHGRGWTGNNDKRVNLVCHSLGAKVALECLDYLAGVHNDWIDIVHFLGGAVYDRNVGGGYKPGIQQGCWHLHNWHSKDDPVLRDVYREIMDGKWPVGYKGIATGPKPDNYTDHATGMKQHCQYIDYKYGVVDDLAPTMLGLHQSK</sequence>
<dbReference type="GO" id="GO:0016787">
    <property type="term" value="F:hydrolase activity"/>
    <property type="evidence" value="ECO:0007669"/>
    <property type="project" value="UniProtKB-KW"/>
</dbReference>
<dbReference type="Pfam" id="PF05990">
    <property type="entry name" value="DUF900"/>
    <property type="match status" value="1"/>
</dbReference>
<dbReference type="AlphaFoldDB" id="A0A8U0A8M8"/>
<dbReference type="InterPro" id="IPR029058">
    <property type="entry name" value="AB_hydrolase_fold"/>
</dbReference>
<dbReference type="KEGG" id="haad:MW046_17825"/>
<keyword evidence="2" id="KW-0378">Hydrolase</keyword>
<dbReference type="InterPro" id="IPR006311">
    <property type="entry name" value="TAT_signal"/>
</dbReference>
<organism evidence="2 3">
    <name type="scientific">Halocatena salina</name>
    <dbReference type="NCBI Taxonomy" id="2934340"/>
    <lineage>
        <taxon>Archaea</taxon>
        <taxon>Methanobacteriati</taxon>
        <taxon>Methanobacteriota</taxon>
        <taxon>Stenosarchaea group</taxon>
        <taxon>Halobacteria</taxon>
        <taxon>Halobacteriales</taxon>
        <taxon>Natronomonadaceae</taxon>
        <taxon>Halocatena</taxon>
    </lineage>
</organism>
<evidence type="ECO:0000313" key="2">
    <source>
        <dbReference type="EMBL" id="UPM45209.1"/>
    </source>
</evidence>
<protein>
    <submittedName>
        <fullName evidence="2">Alpha/beta hydrolase</fullName>
    </submittedName>
</protein>
<evidence type="ECO:0000256" key="1">
    <source>
        <dbReference type="SAM" id="MobiDB-lite"/>
    </source>
</evidence>